<dbReference type="AlphaFoldDB" id="A0A2N1NDM3"/>
<protein>
    <submittedName>
        <fullName evidence="1">Uncharacterized protein</fullName>
    </submittedName>
</protein>
<comment type="caution">
    <text evidence="1">The sequence shown here is derived from an EMBL/GenBank/DDBJ whole genome shotgun (WGS) entry which is preliminary data.</text>
</comment>
<dbReference type="VEuPathDB" id="FungiDB:RhiirA1_454120"/>
<evidence type="ECO:0000313" key="2">
    <source>
        <dbReference type="Proteomes" id="UP000233469"/>
    </source>
</evidence>
<proteinExistence type="predicted"/>
<reference evidence="1 2" key="2">
    <citation type="submission" date="2017-10" db="EMBL/GenBank/DDBJ databases">
        <title>Extensive intraspecific genome diversity in a model arbuscular mycorrhizal fungus.</title>
        <authorList>
            <person name="Chen E.C.H."/>
            <person name="Morin E."/>
            <person name="Baudet D."/>
            <person name="Noel J."/>
            <person name="Ndikumana S."/>
            <person name="Charron P."/>
            <person name="St-Onge C."/>
            <person name="Giorgi J."/>
            <person name="Grigoriev I.V."/>
            <person name="Roux C."/>
            <person name="Martin F.M."/>
            <person name="Corradi N."/>
        </authorList>
    </citation>
    <scope>NUCLEOTIDE SEQUENCE [LARGE SCALE GENOMIC DNA]</scope>
    <source>
        <strain evidence="1 2">C2</strain>
    </source>
</reference>
<organism evidence="1 2">
    <name type="scientific">Rhizophagus irregularis</name>
    <dbReference type="NCBI Taxonomy" id="588596"/>
    <lineage>
        <taxon>Eukaryota</taxon>
        <taxon>Fungi</taxon>
        <taxon>Fungi incertae sedis</taxon>
        <taxon>Mucoromycota</taxon>
        <taxon>Glomeromycotina</taxon>
        <taxon>Glomeromycetes</taxon>
        <taxon>Glomerales</taxon>
        <taxon>Glomeraceae</taxon>
        <taxon>Rhizophagus</taxon>
    </lineage>
</organism>
<dbReference type="VEuPathDB" id="FungiDB:RhiirFUN_024855"/>
<reference evidence="1 2" key="1">
    <citation type="submission" date="2016-04" db="EMBL/GenBank/DDBJ databases">
        <title>Genome analyses suggest a sexual origin of heterokaryosis in a supposedly ancient asexual fungus.</title>
        <authorList>
            <person name="Ropars J."/>
            <person name="Sedzielewska K."/>
            <person name="Noel J."/>
            <person name="Charron P."/>
            <person name="Farinelli L."/>
            <person name="Marton T."/>
            <person name="Kruger M."/>
            <person name="Pelin A."/>
            <person name="Brachmann A."/>
            <person name="Corradi N."/>
        </authorList>
    </citation>
    <scope>NUCLEOTIDE SEQUENCE [LARGE SCALE GENOMIC DNA]</scope>
    <source>
        <strain evidence="1 2">C2</strain>
    </source>
</reference>
<dbReference type="VEuPathDB" id="FungiDB:FUN_025461"/>
<accession>A0A2N1NDM3</accession>
<dbReference type="Proteomes" id="UP000233469">
    <property type="component" value="Unassembled WGS sequence"/>
</dbReference>
<name>A0A2N1NDM3_9GLOM</name>
<gene>
    <name evidence="1" type="ORF">RhiirC2_865277</name>
</gene>
<evidence type="ECO:0000313" key="1">
    <source>
        <dbReference type="EMBL" id="PKK72013.1"/>
    </source>
</evidence>
<sequence>MAWEDLDITLEVIFEKICSMDKNVAKRFDGIDKKIDDKINDVYKNMRGEFGKIYEIIARNEIGKKYRQHYSEEFNVYDLNGLNNGLIENFKDYVNKAEKLYNSDNHIELFSFAKESINIALKKKGSKYGTKDQGLNTGFSTQFQILYSFKYDLIRGIRGGKIEVIVTGINVILNLEIGEIKRSESNDIIKHGFVQLCWRLAVIGYALDILFPNIKCTLVGNLFSPRTDKKFTPECDDAFIYTNKDKGFNYFIRHIFI</sequence>
<dbReference type="EMBL" id="LLXL01000467">
    <property type="protein sequence ID" value="PKK72013.1"/>
    <property type="molecule type" value="Genomic_DNA"/>
</dbReference>